<keyword evidence="1" id="KW-0175">Coiled coil</keyword>
<dbReference type="RefSeq" id="WP_072602943.1">
    <property type="nucleotide sequence ID" value="NZ_CP018171.1"/>
</dbReference>
<feature type="coiled-coil region" evidence="1">
    <location>
        <begin position="75"/>
        <end position="147"/>
    </location>
</feature>
<dbReference type="STRING" id="1670800.BSQ44_08295"/>
<sequence>MIESILFFSLGFLCAGFLALMVAPALWRRAVVLTRKRIESTVPLSLNEIQADKDRMRAEFAMSTRRLEMSIKSFREKAANQIVEINRNQEQLKKLSEEKAEKSGTITELESQASELRGELRLREEQLQQVRDRMAAADRQLEERALEIEQLGRMYDEASFAASNRQIELVAREAEFERVSGDIGMLRTQRKETERRLREISSENKQAQEALRAERKKTDELEKKLERMVTSLTDREDKLDRREKELARLREQTRQSSKTEDELARQLSEAEAQRVKLEAELAELTLQMSTLLTSATGGDVEKAMEKLNTDRERLEERLALLVRENKKLKTELSGYERSKSEEWDQQKRENALLREQINDLAAEVVRLTEMLDGPDSPISSALAAAPAKAPGGGGAERGSASLADRVRALKEAAAAGR</sequence>
<keyword evidence="3" id="KW-1133">Transmembrane helix</keyword>
<dbReference type="AlphaFoldDB" id="A0A1L3SPK9"/>
<dbReference type="Gene3D" id="1.10.287.1490">
    <property type="match status" value="1"/>
</dbReference>
<protein>
    <submittedName>
        <fullName evidence="4">Uncharacterized protein</fullName>
    </submittedName>
</protein>
<keyword evidence="5" id="KW-1185">Reference proteome</keyword>
<organism evidence="4 5">
    <name type="scientific">Aquibium oceanicum</name>
    <dbReference type="NCBI Taxonomy" id="1670800"/>
    <lineage>
        <taxon>Bacteria</taxon>
        <taxon>Pseudomonadati</taxon>
        <taxon>Pseudomonadota</taxon>
        <taxon>Alphaproteobacteria</taxon>
        <taxon>Hyphomicrobiales</taxon>
        <taxon>Phyllobacteriaceae</taxon>
        <taxon>Aquibium</taxon>
    </lineage>
</organism>
<feature type="transmembrane region" description="Helical" evidence="3">
    <location>
        <begin position="6"/>
        <end position="27"/>
    </location>
</feature>
<dbReference type="Proteomes" id="UP000182840">
    <property type="component" value="Chromosome"/>
</dbReference>
<evidence type="ECO:0000256" key="2">
    <source>
        <dbReference type="SAM" id="MobiDB-lite"/>
    </source>
</evidence>
<dbReference type="OrthoDB" id="7826912at2"/>
<gene>
    <name evidence="4" type="ORF">BSQ44_08295</name>
</gene>
<evidence type="ECO:0000313" key="4">
    <source>
        <dbReference type="EMBL" id="APH71367.1"/>
    </source>
</evidence>
<keyword evidence="3" id="KW-0472">Membrane</keyword>
<feature type="region of interest" description="Disordered" evidence="2">
    <location>
        <begin position="375"/>
        <end position="400"/>
    </location>
</feature>
<proteinExistence type="predicted"/>
<name>A0A1L3SPK9_9HYPH</name>
<feature type="compositionally biased region" description="Low complexity" evidence="2">
    <location>
        <begin position="376"/>
        <end position="389"/>
    </location>
</feature>
<evidence type="ECO:0000256" key="3">
    <source>
        <dbReference type="SAM" id="Phobius"/>
    </source>
</evidence>
<accession>A0A1L3SPK9</accession>
<evidence type="ECO:0000313" key="5">
    <source>
        <dbReference type="Proteomes" id="UP000182840"/>
    </source>
</evidence>
<feature type="region of interest" description="Disordered" evidence="2">
    <location>
        <begin position="194"/>
        <end position="215"/>
    </location>
</feature>
<dbReference type="EMBL" id="CP018171">
    <property type="protein sequence ID" value="APH71367.1"/>
    <property type="molecule type" value="Genomic_DNA"/>
</dbReference>
<evidence type="ECO:0000256" key="1">
    <source>
        <dbReference type="SAM" id="Coils"/>
    </source>
</evidence>
<dbReference type="KEGG" id="meso:BSQ44_08295"/>
<reference evidence="5" key="1">
    <citation type="submission" date="2016-11" db="EMBL/GenBank/DDBJ databases">
        <title>Mesorhizobium oceanicum sp. nov., isolated from deep seawater in South China Sea.</title>
        <authorList>
            <person name="Fu G.-Y."/>
        </authorList>
    </citation>
    <scope>NUCLEOTIDE SEQUENCE [LARGE SCALE GENOMIC DNA]</scope>
    <source>
        <strain evidence="5">B7</strain>
    </source>
</reference>
<keyword evidence="3" id="KW-0812">Transmembrane</keyword>